<evidence type="ECO:0000259" key="3">
    <source>
        <dbReference type="PROSITE" id="PS50053"/>
    </source>
</evidence>
<feature type="region of interest" description="Disordered" evidence="2">
    <location>
        <begin position="60"/>
        <end position="103"/>
    </location>
</feature>
<evidence type="ECO:0000313" key="4">
    <source>
        <dbReference type="Proteomes" id="UP000087171"/>
    </source>
</evidence>
<dbReference type="PANTHER" id="PTHR21717:SF70">
    <property type="entry name" value="TELOMERE REPEAT-BINDING PROTEIN 2-RELATED"/>
    <property type="match status" value="1"/>
</dbReference>
<dbReference type="Proteomes" id="UP000087171">
    <property type="component" value="Chromosome Ca1"/>
</dbReference>
<feature type="compositionally biased region" description="Polar residues" evidence="2">
    <location>
        <begin position="332"/>
        <end position="345"/>
    </location>
</feature>
<dbReference type="PROSITE" id="PS50053">
    <property type="entry name" value="UBIQUITIN_2"/>
    <property type="match status" value="1"/>
</dbReference>
<dbReference type="Gene3D" id="1.10.246.220">
    <property type="match status" value="1"/>
</dbReference>
<dbReference type="InterPro" id="IPR000626">
    <property type="entry name" value="Ubiquitin-like_dom"/>
</dbReference>
<dbReference type="SUPFAM" id="SSF46689">
    <property type="entry name" value="Homeodomain-like"/>
    <property type="match status" value="1"/>
</dbReference>
<dbReference type="GO" id="GO:0043565">
    <property type="term" value="F:sequence-specific DNA binding"/>
    <property type="evidence" value="ECO:0007669"/>
    <property type="project" value="UniProtKB-ARBA"/>
</dbReference>
<dbReference type="RefSeq" id="XP_027188718.1">
    <property type="nucleotide sequence ID" value="XM_027332917.1"/>
</dbReference>
<keyword evidence="4" id="KW-1185">Reference proteome</keyword>
<feature type="region of interest" description="Disordered" evidence="2">
    <location>
        <begin position="387"/>
        <end position="407"/>
    </location>
</feature>
<evidence type="ECO:0000313" key="6">
    <source>
        <dbReference type="RefSeq" id="XP_012571586.1"/>
    </source>
</evidence>
<dbReference type="InterPro" id="IPR029071">
    <property type="entry name" value="Ubiquitin-like_domsf"/>
</dbReference>
<feature type="compositionally biased region" description="Polar residues" evidence="2">
    <location>
        <begin position="392"/>
        <end position="404"/>
    </location>
</feature>
<dbReference type="RefSeq" id="XP_012571585.1">
    <property type="nucleotide sequence ID" value="XM_012716131.2"/>
</dbReference>
<evidence type="ECO:0000256" key="2">
    <source>
        <dbReference type="SAM" id="MobiDB-lite"/>
    </source>
</evidence>
<dbReference type="InterPro" id="IPR009057">
    <property type="entry name" value="Homeodomain-like_sf"/>
</dbReference>
<dbReference type="InterPro" id="IPR031105">
    <property type="entry name" value="TRP_plant"/>
</dbReference>
<dbReference type="CDD" id="cd11660">
    <property type="entry name" value="SANT_TRF"/>
    <property type="match status" value="1"/>
</dbReference>
<feature type="compositionally biased region" description="Basic and acidic residues" evidence="2">
    <location>
        <begin position="68"/>
        <end position="98"/>
    </location>
</feature>
<dbReference type="AlphaFoldDB" id="A0A1S3E9B7"/>
<accession>A0A1S3E9B7</accession>
<dbReference type="Pfam" id="PF23603">
    <property type="entry name" value="Ubiquitin_TPR1"/>
    <property type="match status" value="1"/>
</dbReference>
<dbReference type="InterPro" id="IPR057625">
    <property type="entry name" value="TPR1-6-like_ubiquitin"/>
</dbReference>
<protein>
    <submittedName>
        <fullName evidence="5 6">Telomere repeat-binding protein 2 isoform X1</fullName>
    </submittedName>
</protein>
<dbReference type="OrthoDB" id="2020981at2759"/>
<dbReference type="GeneID" id="101504950"/>
<evidence type="ECO:0000313" key="7">
    <source>
        <dbReference type="RefSeq" id="XP_027188718.1"/>
    </source>
</evidence>
<name>A0A1S3E9B7_CICAR</name>
<keyword evidence="1" id="KW-0238">DNA-binding</keyword>
<reference evidence="4" key="1">
    <citation type="journal article" date="2013" name="Nat. Biotechnol.">
        <title>Draft genome sequence of chickpea (Cicer arietinum) provides a resource for trait improvement.</title>
        <authorList>
            <person name="Varshney R.K."/>
            <person name="Song C."/>
            <person name="Saxena R.K."/>
            <person name="Azam S."/>
            <person name="Yu S."/>
            <person name="Sharpe A.G."/>
            <person name="Cannon S."/>
            <person name="Baek J."/>
            <person name="Rosen B.D."/>
            <person name="Tar'an B."/>
            <person name="Millan T."/>
            <person name="Zhang X."/>
            <person name="Ramsay L.D."/>
            <person name="Iwata A."/>
            <person name="Wang Y."/>
            <person name="Nelson W."/>
            <person name="Farmer A.D."/>
            <person name="Gaur P.M."/>
            <person name="Soderlund C."/>
            <person name="Penmetsa R.V."/>
            <person name="Xu C."/>
            <person name="Bharti A.K."/>
            <person name="He W."/>
            <person name="Winter P."/>
            <person name="Zhao S."/>
            <person name="Hane J.K."/>
            <person name="Carrasquilla-Garcia N."/>
            <person name="Condie J.A."/>
            <person name="Upadhyaya H.D."/>
            <person name="Luo M.C."/>
            <person name="Thudi M."/>
            <person name="Gowda C.L."/>
            <person name="Singh N.P."/>
            <person name="Lichtenzveig J."/>
            <person name="Gali K.K."/>
            <person name="Rubio J."/>
            <person name="Nadarajan N."/>
            <person name="Dolezel J."/>
            <person name="Bansal K.C."/>
            <person name="Xu X."/>
            <person name="Edwards D."/>
            <person name="Zhang G."/>
            <person name="Kahl G."/>
            <person name="Gil J."/>
            <person name="Singh K.B."/>
            <person name="Datta S.K."/>
            <person name="Jackson S.A."/>
            <person name="Wang J."/>
            <person name="Cook D.R."/>
        </authorList>
    </citation>
    <scope>NUCLEOTIDE SEQUENCE [LARGE SCALE GENOMIC DNA]</scope>
    <source>
        <strain evidence="4">cv. CDC Frontier</strain>
    </source>
</reference>
<sequence>MVAQKRIDYEFHGYQVPTKPRAARSTRKRDIFQKRVEDNKMCAFDLLATVADTLLQEKQNPITSSDGSSKKDQHGFIKEEGQDANKPLKAELPDEASRDRRHQHGFVKEGCLDANKPLKTEFSDDGSSDKKCFSTLSSQVYDQNFCLKENPHLEIDGQSCIASIVTSSSCSERLVSDILVNGKSRSEMKNVTSKVELGSSRYLDCSDCNLDGDVSKVKDELQKSEKVPLGTGTGMCCFEDTMDEKPPALVSSGGNAKLSQYDDSLPRSSLLRRCDNVTVVSKDDDENVLGCAHPSSKTKSFRSKTCIGDQRIRKRLASKYRKVARESKHDTLSNNVSDRNFNPVYSSRKNYSKRQISQMNIPFKKRKIFDCGSTSNSNGDVRNGCTYYSPKNDMNQGGSRSSSWMRKDPEMSSLAAHHNSTLRSRDSHVKLRIKSFRVPELFIEIPETATIGSLKKAVMEAVTTLIRGGLRVGMILHGKKLRDDSKTLLQTGISHDNELDALGFTLEPNSSSQSLPLICAKDFLHVPSADTPRSLIGHSSSPAVIHPTQRILGFSDTEHQVTGLGNLVESDHDSAPSPINPLGGQKLSASKELTPIPEMGTEGLAMLPVDQKPKRTEISQRRIRRPFSVAEVEALVEAVETLGTGRWRDVKLRAFDDAKHRTYVDLKCRINGKHWSIRQEYPLNKEEGSLYHKNFWIGSLLLMHIGPNSNKLSNRSRITLKLAFYYNIGGC</sequence>
<evidence type="ECO:0000313" key="5">
    <source>
        <dbReference type="RefSeq" id="XP_012571585.1"/>
    </source>
</evidence>
<organism evidence="4 6">
    <name type="scientific">Cicer arietinum</name>
    <name type="common">Chickpea</name>
    <name type="synonym">Garbanzo</name>
    <dbReference type="NCBI Taxonomy" id="3827"/>
    <lineage>
        <taxon>Eukaryota</taxon>
        <taxon>Viridiplantae</taxon>
        <taxon>Streptophyta</taxon>
        <taxon>Embryophyta</taxon>
        <taxon>Tracheophyta</taxon>
        <taxon>Spermatophyta</taxon>
        <taxon>Magnoliopsida</taxon>
        <taxon>eudicotyledons</taxon>
        <taxon>Gunneridae</taxon>
        <taxon>Pentapetalae</taxon>
        <taxon>rosids</taxon>
        <taxon>fabids</taxon>
        <taxon>Fabales</taxon>
        <taxon>Fabaceae</taxon>
        <taxon>Papilionoideae</taxon>
        <taxon>50 kb inversion clade</taxon>
        <taxon>NPAAA clade</taxon>
        <taxon>Hologalegina</taxon>
        <taxon>IRL clade</taxon>
        <taxon>Cicereae</taxon>
        <taxon>Cicer</taxon>
    </lineage>
</organism>
<proteinExistence type="predicted"/>
<dbReference type="KEGG" id="cam:101504950"/>
<reference evidence="5 6" key="2">
    <citation type="submission" date="2025-04" db="UniProtKB">
        <authorList>
            <consortium name="RefSeq"/>
        </authorList>
    </citation>
    <scope>IDENTIFICATION</scope>
    <source>
        <tissue evidence="5 6">Etiolated seedlings</tissue>
    </source>
</reference>
<dbReference type="SUPFAM" id="SSF54236">
    <property type="entry name" value="Ubiquitin-like"/>
    <property type="match status" value="1"/>
</dbReference>
<dbReference type="PANTHER" id="PTHR21717">
    <property type="entry name" value="TELOMERIC REPEAT BINDING PROTEIN"/>
    <property type="match status" value="1"/>
</dbReference>
<feature type="domain" description="Ubiquitin-like" evidence="3">
    <location>
        <begin position="429"/>
        <end position="499"/>
    </location>
</feature>
<evidence type="ECO:0000256" key="1">
    <source>
        <dbReference type="ARBA" id="ARBA00023125"/>
    </source>
</evidence>
<feature type="region of interest" description="Disordered" evidence="2">
    <location>
        <begin position="323"/>
        <end position="345"/>
    </location>
</feature>
<dbReference type="RefSeq" id="XP_012571586.1">
    <property type="nucleotide sequence ID" value="XM_012716132.2"/>
</dbReference>
<gene>
    <name evidence="5 6 7" type="primary">LOC101504950</name>
</gene>
<dbReference type="STRING" id="3827.A0A1S3E9B7"/>